<gene>
    <name evidence="1" type="ORF">DNK47_01255</name>
</gene>
<evidence type="ECO:0000313" key="2">
    <source>
        <dbReference type="Proteomes" id="UP000249762"/>
    </source>
</evidence>
<feature type="non-terminal residue" evidence="1">
    <location>
        <position position="1"/>
    </location>
</feature>
<dbReference type="Proteomes" id="UP000249762">
    <property type="component" value="Unassembled WGS sequence"/>
</dbReference>
<protein>
    <submittedName>
        <fullName evidence="1">Uncharacterized protein</fullName>
    </submittedName>
</protein>
<name>A0A328PJD5_9MOLU</name>
<keyword evidence="2" id="KW-1185">Reference proteome</keyword>
<dbReference type="RefSeq" id="WP_181454141.1">
    <property type="nucleotide sequence ID" value="NZ_QKVO01000002.1"/>
</dbReference>
<evidence type="ECO:0000313" key="1">
    <source>
        <dbReference type="EMBL" id="RAO95233.1"/>
    </source>
</evidence>
<reference evidence="2" key="1">
    <citation type="submission" date="2018-06" db="EMBL/GenBank/DDBJ databases">
        <authorList>
            <person name="Martinez Ocampo F."/>
            <person name="Quiroz Castaneda R.E."/>
            <person name="Rojas Lopez X."/>
        </authorList>
    </citation>
    <scope>NUCLEOTIDE SEQUENCE [LARGE SCALE GENOMIC DNA]</scope>
    <source>
        <strain evidence="2">INIFAP02</strain>
    </source>
</reference>
<sequence>TGHTGAISLGCPLEENIINKGSRGKRLYGLDTRASSEGRYDKVNVGRELNIGVSLKGCDRKEGDRIECSLNVVTNNP</sequence>
<proteinExistence type="predicted"/>
<dbReference type="AlphaFoldDB" id="A0A328PJD5"/>
<accession>A0A328PJD5</accession>
<comment type="caution">
    <text evidence="1">The sequence shown here is derived from an EMBL/GenBank/DDBJ whole genome shotgun (WGS) entry which is preliminary data.</text>
</comment>
<organism evidence="1 2">
    <name type="scientific">Mycoplasma wenyonii</name>
    <dbReference type="NCBI Taxonomy" id="65123"/>
    <lineage>
        <taxon>Bacteria</taxon>
        <taxon>Bacillati</taxon>
        <taxon>Mycoplasmatota</taxon>
        <taxon>Mollicutes</taxon>
        <taxon>Mycoplasmataceae</taxon>
        <taxon>Mycoplasma</taxon>
    </lineage>
</organism>
<dbReference type="EMBL" id="QKVO01000002">
    <property type="protein sequence ID" value="RAO95233.1"/>
    <property type="molecule type" value="Genomic_DNA"/>
</dbReference>